<feature type="transmembrane region" description="Helical" evidence="1">
    <location>
        <begin position="73"/>
        <end position="97"/>
    </location>
</feature>
<reference evidence="4 5" key="1">
    <citation type="submission" date="2017-09" db="EMBL/GenBank/DDBJ databases">
        <title>Genomic, metabolic, and phenotypic characteristics of bacterial isolates from the natural microbiome of the model nematode Caenorhabditis elegans.</title>
        <authorList>
            <person name="Zimmermann J."/>
            <person name="Obeng N."/>
            <person name="Yang W."/>
            <person name="Obeng O."/>
            <person name="Kissoyan K."/>
            <person name="Pees B."/>
            <person name="Dirksen P."/>
            <person name="Hoppner M."/>
            <person name="Franke A."/>
            <person name="Rosenstiel P."/>
            <person name="Leippe M."/>
            <person name="Dierking K."/>
            <person name="Kaleta C."/>
            <person name="Schulenburg H."/>
        </authorList>
    </citation>
    <scope>NUCLEOTIDE SEQUENCE [LARGE SCALE GENOMIC DNA]</scope>
    <source>
        <strain evidence="2 5">MYb25</strain>
        <strain evidence="3 4">MYb44</strain>
    </source>
</reference>
<gene>
    <name evidence="2" type="ORF">CQ022_22070</name>
    <name evidence="3" type="ORF">CQ033_22075</name>
</gene>
<evidence type="ECO:0000313" key="5">
    <source>
        <dbReference type="Proteomes" id="UP000238534"/>
    </source>
</evidence>
<dbReference type="Proteomes" id="UP000238325">
    <property type="component" value="Unassembled WGS sequence"/>
</dbReference>
<evidence type="ECO:0000256" key="1">
    <source>
        <dbReference type="SAM" id="Phobius"/>
    </source>
</evidence>
<dbReference type="EMBL" id="PCPH01000009">
    <property type="protein sequence ID" value="PRB87454.1"/>
    <property type="molecule type" value="Genomic_DNA"/>
</dbReference>
<sequence>MKDSEIINLSKAVFGVFFSLGTLILLAALISKNNEFAGAGYLLIIFGVPLNLLSVLGFLIYGIVYRSKFKECMIAILILTINIPIAYIYTIIGLSFLTH</sequence>
<dbReference type="EMBL" id="PCPP01000007">
    <property type="protein sequence ID" value="PRB80381.1"/>
    <property type="molecule type" value="Genomic_DNA"/>
</dbReference>
<organism evidence="2 5">
    <name type="scientific">Chryseobacterium culicis</name>
    <dbReference type="NCBI Taxonomy" id="680127"/>
    <lineage>
        <taxon>Bacteria</taxon>
        <taxon>Pseudomonadati</taxon>
        <taxon>Bacteroidota</taxon>
        <taxon>Flavobacteriia</taxon>
        <taxon>Flavobacteriales</taxon>
        <taxon>Weeksellaceae</taxon>
        <taxon>Chryseobacterium group</taxon>
        <taxon>Chryseobacterium</taxon>
    </lineage>
</organism>
<dbReference type="Proteomes" id="UP000238534">
    <property type="component" value="Unassembled WGS sequence"/>
</dbReference>
<evidence type="ECO:0000313" key="3">
    <source>
        <dbReference type="EMBL" id="PRB87454.1"/>
    </source>
</evidence>
<comment type="caution">
    <text evidence="2">The sequence shown here is derived from an EMBL/GenBank/DDBJ whole genome shotgun (WGS) entry which is preliminary data.</text>
</comment>
<dbReference type="AlphaFoldDB" id="A0A2S9CIN0"/>
<dbReference type="RefSeq" id="WP_105684637.1">
    <property type="nucleotide sequence ID" value="NZ_JBBGZD010000007.1"/>
</dbReference>
<keyword evidence="1" id="KW-0472">Membrane</keyword>
<accession>A0A2S9CIN0</accession>
<evidence type="ECO:0000313" key="4">
    <source>
        <dbReference type="Proteomes" id="UP000238325"/>
    </source>
</evidence>
<evidence type="ECO:0000313" key="2">
    <source>
        <dbReference type="EMBL" id="PRB80381.1"/>
    </source>
</evidence>
<feature type="transmembrane region" description="Helical" evidence="1">
    <location>
        <begin position="36"/>
        <end position="61"/>
    </location>
</feature>
<protein>
    <recommendedName>
        <fullName evidence="6">Branched-chain amino acid:cation transporter, LIVCS family</fullName>
    </recommendedName>
</protein>
<proteinExistence type="predicted"/>
<keyword evidence="4" id="KW-1185">Reference proteome</keyword>
<keyword evidence="1" id="KW-1133">Transmembrane helix</keyword>
<dbReference type="OrthoDB" id="1274611at2"/>
<evidence type="ECO:0008006" key="6">
    <source>
        <dbReference type="Google" id="ProtNLM"/>
    </source>
</evidence>
<name>A0A2S9CIN0_CHRCI</name>
<keyword evidence="1" id="KW-0812">Transmembrane</keyword>
<feature type="transmembrane region" description="Helical" evidence="1">
    <location>
        <begin position="12"/>
        <end position="30"/>
    </location>
</feature>